<evidence type="ECO:0000256" key="2">
    <source>
        <dbReference type="ARBA" id="ARBA00010511"/>
    </source>
</evidence>
<dbReference type="Pfam" id="PF08167">
    <property type="entry name" value="RIX1"/>
    <property type="match status" value="1"/>
</dbReference>
<dbReference type="InterPro" id="IPR016024">
    <property type="entry name" value="ARM-type_fold"/>
</dbReference>
<accession>A0A154P059</accession>
<dbReference type="EMBL" id="KQ434786">
    <property type="protein sequence ID" value="KZC05222.1"/>
    <property type="molecule type" value="Genomic_DNA"/>
</dbReference>
<comment type="subcellular location">
    <subcellularLocation>
        <location evidence="1">Nucleus</location>
    </subcellularLocation>
</comment>
<evidence type="ECO:0000256" key="4">
    <source>
        <dbReference type="SAM" id="MobiDB-lite"/>
    </source>
</evidence>
<dbReference type="InterPro" id="IPR012583">
    <property type="entry name" value="RIX1_N"/>
</dbReference>
<name>A0A154P059_DUFNO</name>
<dbReference type="AlphaFoldDB" id="A0A154P059"/>
<dbReference type="Proteomes" id="UP000076502">
    <property type="component" value="Unassembled WGS sequence"/>
</dbReference>
<reference evidence="6 7" key="1">
    <citation type="submission" date="2015-07" db="EMBL/GenBank/DDBJ databases">
        <title>The genome of Dufourea novaeangliae.</title>
        <authorList>
            <person name="Pan H."/>
            <person name="Kapheim K."/>
        </authorList>
    </citation>
    <scope>NUCLEOTIDE SEQUENCE [LARGE SCALE GENOMIC DNA]</scope>
    <source>
        <strain evidence="6">0120121106</strain>
        <tissue evidence="6">Whole body</tissue>
    </source>
</reference>
<feature type="domain" description="Pre-rRNA-processing protein RIX1 N-terminal" evidence="5">
    <location>
        <begin position="46"/>
        <end position="187"/>
    </location>
</feature>
<dbReference type="OrthoDB" id="20900at2759"/>
<evidence type="ECO:0000256" key="1">
    <source>
        <dbReference type="ARBA" id="ARBA00004123"/>
    </source>
</evidence>
<dbReference type="PANTHER" id="PTHR34105:SF1">
    <property type="entry name" value="PROLINE-, GLUTAMIC ACID- AND LEUCINE-RICH PROTEIN 1"/>
    <property type="match status" value="1"/>
</dbReference>
<feature type="region of interest" description="Disordered" evidence="4">
    <location>
        <begin position="726"/>
        <end position="766"/>
    </location>
</feature>
<comment type="similarity">
    <text evidence="2">Belongs to the RIX1/PELP1 family.</text>
</comment>
<gene>
    <name evidence="6" type="ORF">WN55_08829</name>
</gene>
<sequence>MATIMGLINCHDHSSKEFDELLQDLICSNGDIPFHIEQINGTENAIVSVINNYLNQARTRYNGLVILDKILSHCSKDIVSKYCILWISKATQVLESIHSVPQELNISCKVLGQLIIRTKGISEIQKQISTQNVKQLISVVGNLNTEKKCGSVYYLIAVLLHQYPEVCERFQAIIKKLVLLQVDSTQKNLVDASARCYALLAKATERTFKPPLSNPTYTGWLYHEAVICNNLHIIMNVLFSDLVELENVSILDKLELPHISAESIFESYFKRKRRFLNLCSYLAYMLREFDKKNSVLTQEILKVICRGLAVQPSNVKNLESFKNQFLYVIIPQLHVALFNVLDALIYGFKEQLIPFGSTILQLFLQTLQWTEEVTETNTHSLSGVETIADEYLPSILKDIVPEKDRVLLTIQKTTNLSKRQLKRLRNNQYEEGVYLTNGLTSSKEYYLDVDVCKGSLMAVENIFSNGGTLLKQTFVKTIQNIIIPLLYDCYLSSTEHKFYKENSDCRLHLLRLLRTLQMNPHCSVPLPTQYSLEIFEMALCDNNLCIMQEAKVALAELEKIVHPHAPSIQLTQVETIQKEFVADNQSTEHTETVDDVCSLDAENIIVEDTMSSSNTKNKAINFHPEENIIDEDTAPSSIELQVEQTYQNLLRVSSNPSEKEILLRARENSMETVGPKQITDKSLNEAEVVLVAKHSSESVDIETQSTLLVNPAKENEEIIDTSKDVYQNLRNDSNTTEADPKYSSAENENEEEEILQLFQDVPKDND</sequence>
<dbReference type="GO" id="GO:0005634">
    <property type="term" value="C:nucleus"/>
    <property type="evidence" value="ECO:0007669"/>
    <property type="project" value="UniProtKB-SubCell"/>
</dbReference>
<dbReference type="GO" id="GO:0006364">
    <property type="term" value="P:rRNA processing"/>
    <property type="evidence" value="ECO:0007669"/>
    <property type="project" value="TreeGrafter"/>
</dbReference>
<keyword evidence="7" id="KW-1185">Reference proteome</keyword>
<dbReference type="STRING" id="178035.A0A154P059"/>
<evidence type="ECO:0000313" key="6">
    <source>
        <dbReference type="EMBL" id="KZC05222.1"/>
    </source>
</evidence>
<keyword evidence="3" id="KW-0539">Nucleus</keyword>
<proteinExistence type="inferred from homology"/>
<dbReference type="PANTHER" id="PTHR34105">
    <property type="entry name" value="PROLINE-, GLUTAMIC ACID- AND LEUCINE-RICH PROTEIN 1"/>
    <property type="match status" value="1"/>
</dbReference>
<evidence type="ECO:0000313" key="7">
    <source>
        <dbReference type="Proteomes" id="UP000076502"/>
    </source>
</evidence>
<protein>
    <submittedName>
        <fullName evidence="6">Proline-, glutamic acid-and leucine-rich protein 1</fullName>
    </submittedName>
</protein>
<feature type="compositionally biased region" description="Polar residues" evidence="4">
    <location>
        <begin position="726"/>
        <end position="737"/>
    </location>
</feature>
<evidence type="ECO:0000259" key="5">
    <source>
        <dbReference type="Pfam" id="PF08167"/>
    </source>
</evidence>
<dbReference type="SUPFAM" id="SSF48371">
    <property type="entry name" value="ARM repeat"/>
    <property type="match status" value="1"/>
</dbReference>
<evidence type="ECO:0000256" key="3">
    <source>
        <dbReference type="ARBA" id="ARBA00023242"/>
    </source>
</evidence>
<organism evidence="6 7">
    <name type="scientific">Dufourea novaeangliae</name>
    <name type="common">Sweat bee</name>
    <dbReference type="NCBI Taxonomy" id="178035"/>
    <lineage>
        <taxon>Eukaryota</taxon>
        <taxon>Metazoa</taxon>
        <taxon>Ecdysozoa</taxon>
        <taxon>Arthropoda</taxon>
        <taxon>Hexapoda</taxon>
        <taxon>Insecta</taxon>
        <taxon>Pterygota</taxon>
        <taxon>Neoptera</taxon>
        <taxon>Endopterygota</taxon>
        <taxon>Hymenoptera</taxon>
        <taxon>Apocrita</taxon>
        <taxon>Aculeata</taxon>
        <taxon>Apoidea</taxon>
        <taxon>Anthophila</taxon>
        <taxon>Halictidae</taxon>
        <taxon>Rophitinae</taxon>
        <taxon>Dufourea</taxon>
    </lineage>
</organism>